<dbReference type="GO" id="GO:0004252">
    <property type="term" value="F:serine-type endopeptidase activity"/>
    <property type="evidence" value="ECO:0007669"/>
    <property type="project" value="TreeGrafter"/>
</dbReference>
<evidence type="ECO:0000259" key="2">
    <source>
        <dbReference type="Pfam" id="PF00326"/>
    </source>
</evidence>
<protein>
    <submittedName>
        <fullName evidence="3">Prolyl oligopeptidase family protein</fullName>
    </submittedName>
</protein>
<dbReference type="STRING" id="35752.SAMN05421541_10146"/>
<dbReference type="Proteomes" id="UP000199645">
    <property type="component" value="Unassembled WGS sequence"/>
</dbReference>
<evidence type="ECO:0000256" key="1">
    <source>
        <dbReference type="ARBA" id="ARBA00022801"/>
    </source>
</evidence>
<feature type="domain" description="Peptidase S9 prolyl oligopeptidase catalytic" evidence="2">
    <location>
        <begin position="378"/>
        <end position="574"/>
    </location>
</feature>
<dbReference type="PANTHER" id="PTHR42776:SF27">
    <property type="entry name" value="DIPEPTIDYL PEPTIDASE FAMILY MEMBER 6"/>
    <property type="match status" value="1"/>
</dbReference>
<sequence length="591" mass="60101">MILSRSVVRFSTDGGRAACRATDHTGAQSLELWQLTPDGPRRTTTVAASGEAGQTQLVVLADGRTLHCGYRPGEQTVTLVHPDGRSTPLDGDSGPLRFLPAPNGSGWLATVLSPLGDGTLVSAVLADGVRREVGRLPGRAGGAGVSGAHLAVTVLMDGVPTVVRLDPATGRCTPLLAAGDPLSGTPAHLLTTGGEHVLLGLSVARPAGAAPAGPEHRLAVVSATGPARLMPGGTRLPGVTRPIAMDPGGRVALLTVVRGVRSELHRIDLSTGVAGTISVPPGVLAPVGGCSPDGWWLPFSAPGQPCRFAWLPPGAAALRTAGEPAGAAGWSGARVERLPGAAGPIEAVVYGPDWRGSPGVVLALHGGPDAHWDLAFDPFFQLMVRAGLTVVAPNQRGSTGYGPAHADAINGAWGDPDVADVLALAHGLRAGRAPHAARPVVYGTSYGAFLALLAAAKEPQAWSGCAAIAPFRSAAALYPEAGPAVRNLIDRLGGLSDRSADLDAVIDRVTVPVLLAHGQFDEAIPVSHSRALAGRLSAAGRSVRYLEAPGRGHSVLRASLADPVTASLLAFLADPVRQDPAALEPAGSWAP</sequence>
<name>A0A1I1ZGW5_9ACTN</name>
<dbReference type="Pfam" id="PF00326">
    <property type="entry name" value="Peptidase_S9"/>
    <property type="match status" value="1"/>
</dbReference>
<dbReference type="InterPro" id="IPR001375">
    <property type="entry name" value="Peptidase_S9_cat"/>
</dbReference>
<organism evidence="3 4">
    <name type="scientific">Actinoplanes philippinensis</name>
    <dbReference type="NCBI Taxonomy" id="35752"/>
    <lineage>
        <taxon>Bacteria</taxon>
        <taxon>Bacillati</taxon>
        <taxon>Actinomycetota</taxon>
        <taxon>Actinomycetes</taxon>
        <taxon>Micromonosporales</taxon>
        <taxon>Micromonosporaceae</taxon>
        <taxon>Actinoplanes</taxon>
    </lineage>
</organism>
<evidence type="ECO:0000313" key="3">
    <source>
        <dbReference type="EMBL" id="SFE29803.1"/>
    </source>
</evidence>
<dbReference type="Gene3D" id="3.40.50.1820">
    <property type="entry name" value="alpha/beta hydrolase"/>
    <property type="match status" value="1"/>
</dbReference>
<dbReference type="RefSeq" id="WP_143133543.1">
    <property type="nucleotide sequence ID" value="NZ_BOMT01000014.1"/>
</dbReference>
<dbReference type="OrthoDB" id="128799at2"/>
<dbReference type="InterPro" id="IPR029058">
    <property type="entry name" value="AB_hydrolase_fold"/>
</dbReference>
<dbReference type="PANTHER" id="PTHR42776">
    <property type="entry name" value="SERINE PEPTIDASE S9 FAMILY MEMBER"/>
    <property type="match status" value="1"/>
</dbReference>
<dbReference type="EMBL" id="FONV01000001">
    <property type="protein sequence ID" value="SFE29803.1"/>
    <property type="molecule type" value="Genomic_DNA"/>
</dbReference>
<accession>A0A1I1ZGW5</accession>
<proteinExistence type="predicted"/>
<dbReference type="AlphaFoldDB" id="A0A1I1ZGW5"/>
<dbReference type="GO" id="GO:0006508">
    <property type="term" value="P:proteolysis"/>
    <property type="evidence" value="ECO:0007669"/>
    <property type="project" value="InterPro"/>
</dbReference>
<gene>
    <name evidence="3" type="ORF">SAMN05421541_10146</name>
</gene>
<reference evidence="3 4" key="1">
    <citation type="submission" date="2016-10" db="EMBL/GenBank/DDBJ databases">
        <authorList>
            <person name="de Groot N.N."/>
        </authorList>
    </citation>
    <scope>NUCLEOTIDE SEQUENCE [LARGE SCALE GENOMIC DNA]</scope>
    <source>
        <strain evidence="3 4">DSM 43019</strain>
    </source>
</reference>
<dbReference type="SUPFAM" id="SSF82171">
    <property type="entry name" value="DPP6 N-terminal domain-like"/>
    <property type="match status" value="1"/>
</dbReference>
<dbReference type="SUPFAM" id="SSF53474">
    <property type="entry name" value="alpha/beta-Hydrolases"/>
    <property type="match status" value="1"/>
</dbReference>
<keyword evidence="4" id="KW-1185">Reference proteome</keyword>
<keyword evidence="1" id="KW-0378">Hydrolase</keyword>
<evidence type="ECO:0000313" key="4">
    <source>
        <dbReference type="Proteomes" id="UP000199645"/>
    </source>
</evidence>